<evidence type="ECO:0000256" key="1">
    <source>
        <dbReference type="ARBA" id="ARBA00006739"/>
    </source>
</evidence>
<keyword evidence="2" id="KW-0328">Glycosyltransferase</keyword>
<keyword evidence="7" id="KW-1185">Reference proteome</keyword>
<keyword evidence="4" id="KW-0812">Transmembrane</keyword>
<feature type="transmembrane region" description="Helical" evidence="4">
    <location>
        <begin position="303"/>
        <end position="336"/>
    </location>
</feature>
<dbReference type="Gene3D" id="3.90.550.10">
    <property type="entry name" value="Spore Coat Polysaccharide Biosynthesis Protein SpsA, Chain A"/>
    <property type="match status" value="1"/>
</dbReference>
<dbReference type="AlphaFoldDB" id="A0A2W7NK13"/>
<dbReference type="PANTHER" id="PTHR43630">
    <property type="entry name" value="POLY-BETA-1,6-N-ACETYL-D-GLUCOSAMINE SYNTHASE"/>
    <property type="match status" value="1"/>
</dbReference>
<dbReference type="RefSeq" id="WP_111443914.1">
    <property type="nucleotide sequence ID" value="NZ_QKZK01000001.1"/>
</dbReference>
<sequence>METISLIPENSVSWVLASIGAAACLVQVLFYLIVMRKVSRPFPTVHSSRLPAVSVVVCAKNEAANLSKFLPIILTQDYPQFEVVVVNDASTDDSDMVLAQMKISYPNLYYTTIPVDRRFLHSKKLAVNIGIKAAKYEHLLFTDADCMPESDHWIRLMMSGFASPGKELVVGYSPYARLKGMLNCWVRYETFWNGLQYLGFALMGKAYMGVGRNMAYTKSLFQRNSGFSRHVYLASGDDDLFVRDAATPDNVAVVVAPGSKMRSQPVTSWGNWMMQKARHLSTAPLYQPKFKFLLSCEPVSRELLWGIALYSVIFNTFAAVGAGLLLVKLLIQLVVLGKGAKKLEEGKIYWSSLLFDFIIPIILGYIYVRNYFRPNRIKWK</sequence>
<dbReference type="Proteomes" id="UP000249239">
    <property type="component" value="Unassembled WGS sequence"/>
</dbReference>
<evidence type="ECO:0000256" key="2">
    <source>
        <dbReference type="ARBA" id="ARBA00022676"/>
    </source>
</evidence>
<dbReference type="EMBL" id="QKZK01000001">
    <property type="protein sequence ID" value="PZX20765.1"/>
    <property type="molecule type" value="Genomic_DNA"/>
</dbReference>
<reference evidence="6 7" key="1">
    <citation type="submission" date="2018-06" db="EMBL/GenBank/DDBJ databases">
        <title>Genomic Encyclopedia of Archaeal and Bacterial Type Strains, Phase II (KMG-II): from individual species to whole genera.</title>
        <authorList>
            <person name="Goeker M."/>
        </authorList>
    </citation>
    <scope>NUCLEOTIDE SEQUENCE [LARGE SCALE GENOMIC DNA]</scope>
    <source>
        <strain evidence="6 7">DSM 6779</strain>
    </source>
</reference>
<feature type="domain" description="Glycosyltransferase 2-like" evidence="5">
    <location>
        <begin position="54"/>
        <end position="221"/>
    </location>
</feature>
<protein>
    <submittedName>
        <fullName evidence="6">Cellulose synthase/poly-beta-1,6-N-acetylglucosamine synthase-like glycosyltransferase</fullName>
    </submittedName>
</protein>
<evidence type="ECO:0000313" key="6">
    <source>
        <dbReference type="EMBL" id="PZX20765.1"/>
    </source>
</evidence>
<evidence type="ECO:0000256" key="3">
    <source>
        <dbReference type="ARBA" id="ARBA00022679"/>
    </source>
</evidence>
<accession>A0A2W7NK13</accession>
<name>A0A2W7NK13_9BACT</name>
<feature type="transmembrane region" description="Helical" evidence="4">
    <location>
        <begin position="348"/>
        <end position="368"/>
    </location>
</feature>
<dbReference type="InterPro" id="IPR029044">
    <property type="entry name" value="Nucleotide-diphossugar_trans"/>
</dbReference>
<keyword evidence="4" id="KW-0472">Membrane</keyword>
<proteinExistence type="inferred from homology"/>
<feature type="transmembrane region" description="Helical" evidence="4">
    <location>
        <begin position="12"/>
        <end position="34"/>
    </location>
</feature>
<evidence type="ECO:0000256" key="4">
    <source>
        <dbReference type="SAM" id="Phobius"/>
    </source>
</evidence>
<dbReference type="SUPFAM" id="SSF53448">
    <property type="entry name" value="Nucleotide-diphospho-sugar transferases"/>
    <property type="match status" value="1"/>
</dbReference>
<evidence type="ECO:0000313" key="7">
    <source>
        <dbReference type="Proteomes" id="UP000249239"/>
    </source>
</evidence>
<organism evidence="6 7">
    <name type="scientific">Breznakibacter xylanolyticus</name>
    <dbReference type="NCBI Taxonomy" id="990"/>
    <lineage>
        <taxon>Bacteria</taxon>
        <taxon>Pseudomonadati</taxon>
        <taxon>Bacteroidota</taxon>
        <taxon>Bacteroidia</taxon>
        <taxon>Marinilabiliales</taxon>
        <taxon>Marinilabiliaceae</taxon>
        <taxon>Breznakibacter</taxon>
    </lineage>
</organism>
<comment type="caution">
    <text evidence="6">The sequence shown here is derived from an EMBL/GenBank/DDBJ whole genome shotgun (WGS) entry which is preliminary data.</text>
</comment>
<dbReference type="GO" id="GO:0016757">
    <property type="term" value="F:glycosyltransferase activity"/>
    <property type="evidence" value="ECO:0007669"/>
    <property type="project" value="UniProtKB-KW"/>
</dbReference>
<keyword evidence="3 6" id="KW-0808">Transferase</keyword>
<gene>
    <name evidence="6" type="ORF">LX69_00190</name>
</gene>
<comment type="similarity">
    <text evidence="1">Belongs to the glycosyltransferase 2 family.</text>
</comment>
<keyword evidence="4" id="KW-1133">Transmembrane helix</keyword>
<dbReference type="Pfam" id="PF00535">
    <property type="entry name" value="Glycos_transf_2"/>
    <property type="match status" value="1"/>
</dbReference>
<dbReference type="InterPro" id="IPR001173">
    <property type="entry name" value="Glyco_trans_2-like"/>
</dbReference>
<evidence type="ECO:0000259" key="5">
    <source>
        <dbReference type="Pfam" id="PF00535"/>
    </source>
</evidence>
<dbReference type="OrthoDB" id="9800276at2"/>
<dbReference type="PANTHER" id="PTHR43630:SF1">
    <property type="entry name" value="POLY-BETA-1,6-N-ACETYL-D-GLUCOSAMINE SYNTHASE"/>
    <property type="match status" value="1"/>
</dbReference>